<dbReference type="EMBL" id="MW390544">
    <property type="protein sequence ID" value="QRG44975.1"/>
    <property type="molecule type" value="Genomic_DNA"/>
</dbReference>
<proteinExistence type="predicted"/>
<reference evidence="2" key="1">
    <citation type="journal article" date="2021" name="Sci. Rep.">
        <title>Antibiotic resistance plasmid composition and architecture in Escherichia coli isolates from meat.</title>
        <authorList>
            <person name="Darphorn T.S."/>
            <person name="Bel K."/>
            <person name="Koenders-van Sint Anneland B.B."/>
            <person name="Brul S."/>
            <person name="Ter Kuile B.H."/>
        </authorList>
    </citation>
    <scope>NUCLEOTIDE SEQUENCE</scope>
    <source>
        <strain evidence="2">ESBL3301</strain>
    </source>
</reference>
<dbReference type="AlphaFoldDB" id="A0A890DK93"/>
<feature type="compositionally biased region" description="Polar residues" evidence="1">
    <location>
        <begin position="1"/>
        <end position="14"/>
    </location>
</feature>
<organism evidence="2">
    <name type="scientific">Escherichia coli</name>
    <dbReference type="NCBI Taxonomy" id="562"/>
    <lineage>
        <taxon>Bacteria</taxon>
        <taxon>Pseudomonadati</taxon>
        <taxon>Pseudomonadota</taxon>
        <taxon>Gammaproteobacteria</taxon>
        <taxon>Enterobacterales</taxon>
        <taxon>Enterobacteriaceae</taxon>
        <taxon>Escherichia</taxon>
    </lineage>
</organism>
<sequence length="38" mass="4096">MGIENKNNNTTSMKQKVGGRGGTGKRMRALPGGDAWYL</sequence>
<accession>A0A890DK93</accession>
<feature type="region of interest" description="Disordered" evidence="1">
    <location>
        <begin position="1"/>
        <end position="38"/>
    </location>
</feature>
<keyword evidence="2" id="KW-0614">Plasmid</keyword>
<name>A0A890DK93_ECOLX</name>
<protein>
    <submittedName>
        <fullName evidence="2">Uncharacterized protein</fullName>
    </submittedName>
</protein>
<evidence type="ECO:0000313" key="2">
    <source>
        <dbReference type="EMBL" id="QRG44975.1"/>
    </source>
</evidence>
<evidence type="ECO:0000256" key="1">
    <source>
        <dbReference type="SAM" id="MobiDB-lite"/>
    </source>
</evidence>
<geneLocation type="plasmid" evidence="2">
    <name>pESBL3301-IncF</name>
</geneLocation>